<gene>
    <name evidence="6" type="primary">polA</name>
    <name evidence="6" type="ORF">BboS125_00048</name>
</gene>
<dbReference type="InterPro" id="IPR012337">
    <property type="entry name" value="RNaseH-like_sf"/>
</dbReference>
<dbReference type="SUPFAM" id="SSF53098">
    <property type="entry name" value="Ribonuclease H-like"/>
    <property type="match status" value="1"/>
</dbReference>
<keyword evidence="2" id="KW-1194">Viral DNA replication</keyword>
<sequence>MKLGGMFGKQKTLAGSAKAKATIQPSPSTIEKMDPNTKSLAAQVAAKPKPGEIPIEWPKIPVQQAKDYQPILTAAGLEEYLKKCQETGLAGFDWETAAEEKTRQEFQLVKADYEAKVASLNAQLQPLDPKNDKDEIKQLEAMKKVAESDYEAKREAFLRTPLDPWKGKIVTFSVSAQPHESRVVPIDHKLGRNFEPDLPRDEARKLFMDIVERLLFKSEKIVKIAFNLSFETKYAAKYAKYIGMPVADPQQMIVRTLQLVAPQRIEDPGFPVKGWGLKAATKKVFGVAMASRFTELLQKHKAEFFDEVPADQGDGLIYSAEDSDYALQHYLYWDQVAKQIKTYEGCPNKNYSEWLHNVEMPFTRVIGLMEYWGMRWDQDLAQQKEEEALIMQEQLAERIKAIIHKATGEEVSPGKSGKTKSVKEALFERMNIPTAKWGKTGPSLDEEALINMEFMLENRLEKLDEEKYLNVPLPEGWEEIDPDATYGEPGFNATISKEERGAIRIAKRPQHPFKDEGIELINAMMKIQKYSTLISSHIKGRSKFLNSESKRIHAGYAPWTDTSRLSSFKPNGQNVPAPHNDDLGIRNFYVAGPGKILFLIDFAGFELRIMAWKSGDEVMIDIFNTGGDMHRKTAATMTGKPEEEVTKRERGDAKPGNFGISYGGTEHALQKTFLTDYRVRKTLDECLEIVNAVKRTYPGIPRYQREIELLAREQGYVETIYGYRRMLPEINSANGKARGSAGRQAANTPIQGTAADLMKAAQNRVYDAIAEGGVLEHGKTDMIAQIHDEIIFEVDDDPAVVEAMYHKVKAIMEQKPVEDFPVPVVAEGSVAYSWGNKKDVEEWLKERKGA</sequence>
<protein>
    <submittedName>
        <fullName evidence="6">DNA polymerase I</fullName>
        <ecNumber evidence="6">2.7.7.7</ecNumber>
    </submittedName>
</protein>
<proteinExistence type="predicted"/>
<evidence type="ECO:0000256" key="4">
    <source>
        <dbReference type="SAM" id="MobiDB-lite"/>
    </source>
</evidence>
<reference evidence="6 7" key="1">
    <citation type="submission" date="2018-09" db="EMBL/GenBank/DDBJ databases">
        <title>Comparative Genomic Analysis of Eight Novel Haloalkaliphilic Bacteriophages from Lake Elmenteita, Kenya.</title>
        <authorList>
            <person name="Akhwale J.K."/>
        </authorList>
    </citation>
    <scope>NUCLEOTIDE SEQUENCE [LARGE SCALE GENOMIC DNA]</scope>
</reference>
<keyword evidence="3" id="KW-0175">Coiled coil</keyword>
<evidence type="ECO:0000256" key="3">
    <source>
        <dbReference type="SAM" id="Coils"/>
    </source>
</evidence>
<dbReference type="GO" id="GO:0006302">
    <property type="term" value="P:double-strand break repair"/>
    <property type="evidence" value="ECO:0007669"/>
    <property type="project" value="TreeGrafter"/>
</dbReference>
<dbReference type="GO" id="GO:0003887">
    <property type="term" value="F:DNA-directed DNA polymerase activity"/>
    <property type="evidence" value="ECO:0007669"/>
    <property type="project" value="UniProtKB-EC"/>
</dbReference>
<dbReference type="KEGG" id="vg:55612029"/>
<dbReference type="Gene3D" id="3.30.70.370">
    <property type="match status" value="1"/>
</dbReference>
<dbReference type="EMBL" id="MH884509">
    <property type="protein sequence ID" value="AYP68417.1"/>
    <property type="molecule type" value="Genomic_DNA"/>
</dbReference>
<keyword evidence="7" id="KW-1185">Reference proteome</keyword>
<feature type="domain" description="DNA-directed DNA polymerase family A palm" evidence="5">
    <location>
        <begin position="582"/>
        <end position="798"/>
    </location>
</feature>
<dbReference type="InterPro" id="IPR001098">
    <property type="entry name" value="DNA-dir_DNA_pol_A_palm_dom"/>
</dbReference>
<dbReference type="InterPro" id="IPR043502">
    <property type="entry name" value="DNA/RNA_pol_sf"/>
</dbReference>
<dbReference type="PANTHER" id="PTHR10133:SF27">
    <property type="entry name" value="DNA POLYMERASE NU"/>
    <property type="match status" value="1"/>
</dbReference>
<dbReference type="GO" id="GO:0039693">
    <property type="term" value="P:viral DNA genome replication"/>
    <property type="evidence" value="ECO:0007669"/>
    <property type="project" value="UniProtKB-KW"/>
</dbReference>
<dbReference type="PRINTS" id="PR00868">
    <property type="entry name" value="DNAPOLI"/>
</dbReference>
<feature type="region of interest" description="Disordered" evidence="4">
    <location>
        <begin position="16"/>
        <end position="35"/>
    </location>
</feature>
<dbReference type="GO" id="GO:0003677">
    <property type="term" value="F:DNA binding"/>
    <property type="evidence" value="ECO:0007669"/>
    <property type="project" value="InterPro"/>
</dbReference>
<dbReference type="Gene3D" id="1.10.150.20">
    <property type="entry name" value="5' to 3' exonuclease, C-terminal subdomain"/>
    <property type="match status" value="1"/>
</dbReference>
<dbReference type="PANTHER" id="PTHR10133">
    <property type="entry name" value="DNA POLYMERASE I"/>
    <property type="match status" value="1"/>
</dbReference>
<dbReference type="SUPFAM" id="SSF56672">
    <property type="entry name" value="DNA/RNA polymerases"/>
    <property type="match status" value="1"/>
</dbReference>
<keyword evidence="6" id="KW-0808">Transferase</keyword>
<name>A0A3G3BW81_9CAUD</name>
<dbReference type="SMART" id="SM00482">
    <property type="entry name" value="POLAc"/>
    <property type="match status" value="1"/>
</dbReference>
<dbReference type="GeneID" id="55612029"/>
<dbReference type="Gene3D" id="3.30.420.10">
    <property type="entry name" value="Ribonuclease H-like superfamily/Ribonuclease H"/>
    <property type="match status" value="1"/>
</dbReference>
<keyword evidence="6" id="KW-0548">Nucleotidyltransferase</keyword>
<evidence type="ECO:0000256" key="2">
    <source>
        <dbReference type="ARBA" id="ARBA00023109"/>
    </source>
</evidence>
<dbReference type="EC" id="2.7.7.7" evidence="6"/>
<dbReference type="RefSeq" id="YP_009841835.1">
    <property type="nucleotide sequence ID" value="NC_048735.1"/>
</dbReference>
<evidence type="ECO:0000313" key="7">
    <source>
        <dbReference type="Proteomes" id="UP000275028"/>
    </source>
</evidence>
<feature type="coiled-coil region" evidence="3">
    <location>
        <begin position="103"/>
        <end position="156"/>
    </location>
</feature>
<dbReference type="Pfam" id="PF00476">
    <property type="entry name" value="DNA_pol_A"/>
    <property type="match status" value="1"/>
</dbReference>
<dbReference type="NCBIfam" id="NF011542">
    <property type="entry name" value="PRK14975.2-2"/>
    <property type="match status" value="1"/>
</dbReference>
<evidence type="ECO:0000256" key="1">
    <source>
        <dbReference type="ARBA" id="ARBA00022705"/>
    </source>
</evidence>
<evidence type="ECO:0000313" key="6">
    <source>
        <dbReference type="EMBL" id="AYP68417.1"/>
    </source>
</evidence>
<dbReference type="InterPro" id="IPR036397">
    <property type="entry name" value="RNaseH_sf"/>
</dbReference>
<keyword evidence="1" id="KW-0235">DNA replication</keyword>
<dbReference type="Proteomes" id="UP000275028">
    <property type="component" value="Segment"/>
</dbReference>
<dbReference type="Gene3D" id="1.20.1060.10">
    <property type="entry name" value="Taq DNA Polymerase, Chain T, domain 4"/>
    <property type="match status" value="1"/>
</dbReference>
<dbReference type="GO" id="GO:0006261">
    <property type="term" value="P:DNA-templated DNA replication"/>
    <property type="evidence" value="ECO:0007669"/>
    <property type="project" value="InterPro"/>
</dbReference>
<accession>A0A3G3BW81</accession>
<organism evidence="6 7">
    <name type="scientific">Bacillus phage vB_BboS-125</name>
    <dbReference type="NCBI Taxonomy" id="2419618"/>
    <lineage>
        <taxon>Viruses</taxon>
        <taxon>Duplodnaviria</taxon>
        <taxon>Heunggongvirae</taxon>
        <taxon>Uroviricota</taxon>
        <taxon>Caudoviricetes</taxon>
        <taxon>Elmenteitavirus</taxon>
        <taxon>Elmenteitavirus ev125</taxon>
    </lineage>
</organism>
<evidence type="ECO:0000259" key="5">
    <source>
        <dbReference type="SMART" id="SM00482"/>
    </source>
</evidence>
<dbReference type="InterPro" id="IPR002298">
    <property type="entry name" value="DNA_polymerase_A"/>
</dbReference>